<feature type="region of interest" description="Disordered" evidence="1">
    <location>
        <begin position="106"/>
        <end position="125"/>
    </location>
</feature>
<evidence type="ECO:0000256" key="1">
    <source>
        <dbReference type="SAM" id="MobiDB-lite"/>
    </source>
</evidence>
<evidence type="ECO:0000313" key="2">
    <source>
        <dbReference type="EMBL" id="KAK5958668.1"/>
    </source>
</evidence>
<evidence type="ECO:0000313" key="3">
    <source>
        <dbReference type="Proteomes" id="UP001316803"/>
    </source>
</evidence>
<keyword evidence="3" id="KW-1185">Reference proteome</keyword>
<protein>
    <submittedName>
        <fullName evidence="2">Uncharacterized protein</fullName>
    </submittedName>
</protein>
<proteinExistence type="predicted"/>
<feature type="compositionally biased region" description="Polar residues" evidence="1">
    <location>
        <begin position="181"/>
        <end position="191"/>
    </location>
</feature>
<feature type="region of interest" description="Disordered" evidence="1">
    <location>
        <begin position="1"/>
        <end position="46"/>
    </location>
</feature>
<sequence length="258" mass="28214">MLRRGLSQTAKIASTSPPLTPLLGGQELGGQELGASGSTCERPQNLSRVASDRSWCTHDDAHLLRPVPTAEQREGPPMSAVASSSNDEEPRRPWTQRFSMPNFSHHLQRRSRMTSPAPGVAGPSRLRETARWVKEAANALPPIDDSSVDPAVIGVAVSTDATERRYGSSDSSSLDAAEQEVQPSEETTELPQNEVGVTAHTGRCESKTTLYSTSCISDEPVSKRSNKIWRAWIRTTNTFRETPVPVESRVSKERLLLD</sequence>
<feature type="region of interest" description="Disordered" evidence="1">
    <location>
        <begin position="63"/>
        <end position="100"/>
    </location>
</feature>
<dbReference type="EMBL" id="JAKLMC020000001">
    <property type="protein sequence ID" value="KAK5958668.1"/>
    <property type="molecule type" value="Genomic_DNA"/>
</dbReference>
<reference evidence="2 3" key="1">
    <citation type="submission" date="2022-12" db="EMBL/GenBank/DDBJ databases">
        <title>Genomic features and morphological characterization of a novel Knufia sp. strain isolated from spacecraft assembly facility.</title>
        <authorList>
            <person name="Teixeira M."/>
            <person name="Chander A.M."/>
            <person name="Stajich J.E."/>
            <person name="Venkateswaran K."/>
        </authorList>
    </citation>
    <scope>NUCLEOTIDE SEQUENCE [LARGE SCALE GENOMIC DNA]</scope>
    <source>
        <strain evidence="2 3">FJI-L2-BK-P2</strain>
    </source>
</reference>
<name>A0AAN8EMR4_9EURO</name>
<gene>
    <name evidence="2" type="ORF">OHC33_000511</name>
</gene>
<accession>A0AAN8EMR4</accession>
<dbReference type="Proteomes" id="UP001316803">
    <property type="component" value="Unassembled WGS sequence"/>
</dbReference>
<feature type="region of interest" description="Disordered" evidence="1">
    <location>
        <begin position="161"/>
        <end position="201"/>
    </location>
</feature>
<feature type="compositionally biased region" description="Polar residues" evidence="1">
    <location>
        <begin position="36"/>
        <end position="46"/>
    </location>
</feature>
<comment type="caution">
    <text evidence="2">The sequence shown here is derived from an EMBL/GenBank/DDBJ whole genome shotgun (WGS) entry which is preliminary data.</text>
</comment>
<dbReference type="AlphaFoldDB" id="A0AAN8EMR4"/>
<feature type="compositionally biased region" description="Polar residues" evidence="1">
    <location>
        <begin position="1"/>
        <end position="17"/>
    </location>
</feature>
<organism evidence="2 3">
    <name type="scientific">Knufia fluminis</name>
    <dbReference type="NCBI Taxonomy" id="191047"/>
    <lineage>
        <taxon>Eukaryota</taxon>
        <taxon>Fungi</taxon>
        <taxon>Dikarya</taxon>
        <taxon>Ascomycota</taxon>
        <taxon>Pezizomycotina</taxon>
        <taxon>Eurotiomycetes</taxon>
        <taxon>Chaetothyriomycetidae</taxon>
        <taxon>Chaetothyriales</taxon>
        <taxon>Trichomeriaceae</taxon>
        <taxon>Knufia</taxon>
    </lineage>
</organism>